<dbReference type="Proteomes" id="UP000541444">
    <property type="component" value="Unassembled WGS sequence"/>
</dbReference>
<evidence type="ECO:0000313" key="2">
    <source>
        <dbReference type="Proteomes" id="UP000541444"/>
    </source>
</evidence>
<keyword evidence="2" id="KW-1185">Reference proteome</keyword>
<sequence length="100" mass="11119">MASSGRRFAYLIEACVKQGKNLKGRVQSEISANKKDIQDYTCMGAIALYLSAHAGFLGSEFFRIRNQRIAAEATWQRFLEEVMGDHLSEETAVACHSCGK</sequence>
<reference evidence="1 2" key="1">
    <citation type="journal article" date="2020" name="IScience">
        <title>Genome Sequencing of the Endangered Kingdonia uniflora (Circaeasteraceae, Ranunculales) Reveals Potential Mechanisms of Evolutionary Specialization.</title>
        <authorList>
            <person name="Sun Y."/>
            <person name="Deng T."/>
            <person name="Zhang A."/>
            <person name="Moore M.J."/>
            <person name="Landis J.B."/>
            <person name="Lin N."/>
            <person name="Zhang H."/>
            <person name="Zhang X."/>
            <person name="Huang J."/>
            <person name="Zhang X."/>
            <person name="Sun H."/>
            <person name="Wang H."/>
        </authorList>
    </citation>
    <scope>NUCLEOTIDE SEQUENCE [LARGE SCALE GENOMIC DNA]</scope>
    <source>
        <strain evidence="1">TB1705</strain>
        <tissue evidence="1">Leaf</tissue>
    </source>
</reference>
<dbReference type="EMBL" id="JACGCM010000981">
    <property type="protein sequence ID" value="KAF6163395.1"/>
    <property type="molecule type" value="Genomic_DNA"/>
</dbReference>
<dbReference type="AlphaFoldDB" id="A0A7J7N8C2"/>
<name>A0A7J7N8C2_9MAGN</name>
<accession>A0A7J7N8C2</accession>
<proteinExistence type="predicted"/>
<organism evidence="1 2">
    <name type="scientific">Kingdonia uniflora</name>
    <dbReference type="NCBI Taxonomy" id="39325"/>
    <lineage>
        <taxon>Eukaryota</taxon>
        <taxon>Viridiplantae</taxon>
        <taxon>Streptophyta</taxon>
        <taxon>Embryophyta</taxon>
        <taxon>Tracheophyta</taxon>
        <taxon>Spermatophyta</taxon>
        <taxon>Magnoliopsida</taxon>
        <taxon>Ranunculales</taxon>
        <taxon>Circaeasteraceae</taxon>
        <taxon>Kingdonia</taxon>
    </lineage>
</organism>
<gene>
    <name evidence="1" type="ORF">GIB67_029244</name>
</gene>
<comment type="caution">
    <text evidence="1">The sequence shown here is derived from an EMBL/GenBank/DDBJ whole genome shotgun (WGS) entry which is preliminary data.</text>
</comment>
<evidence type="ECO:0000313" key="1">
    <source>
        <dbReference type="EMBL" id="KAF6163395.1"/>
    </source>
</evidence>
<protein>
    <submittedName>
        <fullName evidence="1">Uncharacterized protein</fullName>
    </submittedName>
</protein>